<dbReference type="PROSITE" id="PS00028">
    <property type="entry name" value="ZINC_FINGER_C2H2_1"/>
    <property type="match status" value="4"/>
</dbReference>
<dbReference type="AlphaFoldDB" id="A0A8D9E825"/>
<name>A0A8D9E825_9HEMI</name>
<keyword evidence="1" id="KW-0863">Zinc-finger</keyword>
<keyword evidence="1" id="KW-0479">Metal-binding</keyword>
<feature type="domain" description="C2H2-type" evidence="2">
    <location>
        <begin position="378"/>
        <end position="406"/>
    </location>
</feature>
<proteinExistence type="predicted"/>
<dbReference type="SMART" id="SM00355">
    <property type="entry name" value="ZnF_C2H2"/>
    <property type="match status" value="4"/>
</dbReference>
<evidence type="ECO:0000259" key="2">
    <source>
        <dbReference type="PROSITE" id="PS50157"/>
    </source>
</evidence>
<feature type="domain" description="C2H2-type" evidence="2">
    <location>
        <begin position="410"/>
        <end position="437"/>
    </location>
</feature>
<dbReference type="SUPFAM" id="SSF57667">
    <property type="entry name" value="beta-beta-alpha zinc fingers"/>
    <property type="match status" value="1"/>
</dbReference>
<organism evidence="3">
    <name type="scientific">Cacopsylla melanoneura</name>
    <dbReference type="NCBI Taxonomy" id="428564"/>
    <lineage>
        <taxon>Eukaryota</taxon>
        <taxon>Metazoa</taxon>
        <taxon>Ecdysozoa</taxon>
        <taxon>Arthropoda</taxon>
        <taxon>Hexapoda</taxon>
        <taxon>Insecta</taxon>
        <taxon>Pterygota</taxon>
        <taxon>Neoptera</taxon>
        <taxon>Paraneoptera</taxon>
        <taxon>Hemiptera</taxon>
        <taxon>Sternorrhyncha</taxon>
        <taxon>Psylloidea</taxon>
        <taxon>Psyllidae</taxon>
        <taxon>Psyllinae</taxon>
        <taxon>Cacopsylla</taxon>
    </lineage>
</organism>
<dbReference type="InterPro" id="IPR013087">
    <property type="entry name" value="Znf_C2H2_type"/>
</dbReference>
<dbReference type="InterPro" id="IPR036236">
    <property type="entry name" value="Znf_C2H2_sf"/>
</dbReference>
<accession>A0A8D9E825</accession>
<protein>
    <recommendedName>
        <fullName evidence="2">C2H2-type domain-containing protein</fullName>
    </recommendedName>
</protein>
<dbReference type="EMBL" id="HBUF01439609">
    <property type="protein sequence ID" value="CAG6742800.1"/>
    <property type="molecule type" value="Transcribed_RNA"/>
</dbReference>
<dbReference type="EMBL" id="HBUF01439608">
    <property type="protein sequence ID" value="CAG6742799.1"/>
    <property type="molecule type" value="Transcribed_RNA"/>
</dbReference>
<reference evidence="3" key="1">
    <citation type="submission" date="2021-05" db="EMBL/GenBank/DDBJ databases">
        <authorList>
            <person name="Alioto T."/>
            <person name="Alioto T."/>
            <person name="Gomez Garrido J."/>
        </authorList>
    </citation>
    <scope>NUCLEOTIDE SEQUENCE</scope>
</reference>
<sequence length="448" mass="51923">METMELYQETSVFDTSADLFANSSTETVKSNANISQYDNVPHASGNQSIGMNASAISSAAQYVSEVCNSVNRVYCPFCPFEFNYEFILKDHIKASHPKELKDVTHAKISPFFACPFCHAKFYLKELLPRHIFRKHEDSLIGVFSTGTSNEYLQCNFCPHKVLRKHHKLIMIHIEKKHFNEFQKCVESKYPETFMCCEDLTRELDTKPGEFTPGLSRKFENMNCDSPNTARMKSILKSPTNSPIRAEFTLDGDFNDMTRQIQLSNSVRRKLKFDLPDSFEEHVENSFEENKENSLGDLKLKFPEENSFSSKFKKLFKSKKKTPVTLSPKKSPKKEKLPTLFITSSPIQKDSPKKDKSYLRHDIDFKKEKGISLLSGYQFKCGLCSESYKTNADLLNHLHHNHRGIQLRAQYRCGECQAKFYRNSYLVRHCWFHHTPKCLKRQNNTNKSF</sequence>
<dbReference type="PROSITE" id="PS50157">
    <property type="entry name" value="ZINC_FINGER_C2H2_2"/>
    <property type="match status" value="2"/>
</dbReference>
<dbReference type="Gene3D" id="3.30.160.60">
    <property type="entry name" value="Classic Zinc Finger"/>
    <property type="match status" value="2"/>
</dbReference>
<keyword evidence="1" id="KW-0862">Zinc</keyword>
<evidence type="ECO:0000313" key="3">
    <source>
        <dbReference type="EMBL" id="CAG6742799.1"/>
    </source>
</evidence>
<evidence type="ECO:0000256" key="1">
    <source>
        <dbReference type="PROSITE-ProRule" id="PRU00042"/>
    </source>
</evidence>
<dbReference type="GO" id="GO:0008270">
    <property type="term" value="F:zinc ion binding"/>
    <property type="evidence" value="ECO:0007669"/>
    <property type="project" value="UniProtKB-KW"/>
</dbReference>